<dbReference type="InterPro" id="IPR030395">
    <property type="entry name" value="GP_PDE_dom"/>
</dbReference>
<evidence type="ECO:0000313" key="3">
    <source>
        <dbReference type="Proteomes" id="UP000704176"/>
    </source>
</evidence>
<dbReference type="SUPFAM" id="SSF51695">
    <property type="entry name" value="PLC-like phosphodiesterases"/>
    <property type="match status" value="1"/>
</dbReference>
<dbReference type="PANTHER" id="PTHR46211">
    <property type="entry name" value="GLYCEROPHOSPHORYL DIESTER PHOSPHODIESTERASE"/>
    <property type="match status" value="1"/>
</dbReference>
<sequence>MKIIAHRGYSARYTENTLSAYHAAIDVGCDMIEADARLSADGIIFCTHDANLTRIAGQNIEIAATCAQDLRGIRLIDGERLATLEDVIAECGARIPILVDVKTTDTAVIDAIVRVVRASGAKDIWVGVRAVTQCERLSILAPSVPVLAFLPRYEDAAAFQVAGARAFRVWEGDLAAGVHKSLPWDRPFWVTTGGRGTNQEVGDTDEGGLATVAASGAEAILMNDPFLARQSLHLATVSDKG</sequence>
<dbReference type="RefSeq" id="WP_224315429.1">
    <property type="nucleotide sequence ID" value="NZ_JAIRBM010000021.1"/>
</dbReference>
<dbReference type="Gene3D" id="3.20.20.190">
    <property type="entry name" value="Phosphatidylinositol (PI) phosphodiesterase"/>
    <property type="match status" value="1"/>
</dbReference>
<comment type="caution">
    <text evidence="2">The sequence shown here is derived from an EMBL/GenBank/DDBJ whole genome shotgun (WGS) entry which is preliminary data.</text>
</comment>
<keyword evidence="3" id="KW-1185">Reference proteome</keyword>
<organism evidence="2 3">
    <name type="scientific">Microvirga puerhi</name>
    <dbReference type="NCBI Taxonomy" id="2876078"/>
    <lineage>
        <taxon>Bacteria</taxon>
        <taxon>Pseudomonadati</taxon>
        <taxon>Pseudomonadota</taxon>
        <taxon>Alphaproteobacteria</taxon>
        <taxon>Hyphomicrobiales</taxon>
        <taxon>Methylobacteriaceae</taxon>
        <taxon>Microvirga</taxon>
    </lineage>
</organism>
<evidence type="ECO:0000259" key="1">
    <source>
        <dbReference type="PROSITE" id="PS51704"/>
    </source>
</evidence>
<accession>A0ABS7VUQ9</accession>
<gene>
    <name evidence="2" type="ORF">K9B37_20695</name>
</gene>
<dbReference type="EMBL" id="JAIRBM010000021">
    <property type="protein sequence ID" value="MBZ6078682.1"/>
    <property type="molecule type" value="Genomic_DNA"/>
</dbReference>
<dbReference type="PANTHER" id="PTHR46211:SF1">
    <property type="entry name" value="GLYCEROPHOSPHODIESTER PHOSPHODIESTERASE, CYTOPLASMIC"/>
    <property type="match status" value="1"/>
</dbReference>
<proteinExistence type="predicted"/>
<evidence type="ECO:0000313" key="2">
    <source>
        <dbReference type="EMBL" id="MBZ6078682.1"/>
    </source>
</evidence>
<dbReference type="InterPro" id="IPR017946">
    <property type="entry name" value="PLC-like_Pdiesterase_TIM-brl"/>
</dbReference>
<dbReference type="PROSITE" id="PS51704">
    <property type="entry name" value="GP_PDE"/>
    <property type="match status" value="1"/>
</dbReference>
<dbReference type="Pfam" id="PF03009">
    <property type="entry name" value="GDPD"/>
    <property type="match status" value="1"/>
</dbReference>
<feature type="domain" description="GP-PDE" evidence="1">
    <location>
        <begin position="1"/>
        <end position="241"/>
    </location>
</feature>
<name>A0ABS7VUQ9_9HYPH</name>
<dbReference type="Proteomes" id="UP000704176">
    <property type="component" value="Unassembled WGS sequence"/>
</dbReference>
<protein>
    <recommendedName>
        <fullName evidence="1">GP-PDE domain-containing protein</fullName>
    </recommendedName>
</protein>
<reference evidence="2 3" key="1">
    <citation type="submission" date="2021-09" db="EMBL/GenBank/DDBJ databases">
        <title>The complete genome sequence of a new microorganism.</title>
        <authorList>
            <person name="Zi Z."/>
        </authorList>
    </citation>
    <scope>NUCLEOTIDE SEQUENCE [LARGE SCALE GENOMIC DNA]</scope>
    <source>
        <strain evidence="2 3">WGZ8</strain>
    </source>
</reference>